<comment type="similarity">
    <text evidence="13">Belongs to the polysaccharide monooxygenase AA9 family.</text>
</comment>
<keyword evidence="9" id="KW-0503">Monooxygenase</keyword>
<evidence type="ECO:0000256" key="15">
    <source>
        <dbReference type="ARBA" id="ARBA00047174"/>
    </source>
</evidence>
<feature type="domain" description="Auxiliary Activity family 9 catalytic" evidence="16">
    <location>
        <begin position="1"/>
        <end position="169"/>
    </location>
</feature>
<accession>A0A166MZI9</accession>
<proteinExistence type="inferred from homology"/>
<evidence type="ECO:0000256" key="13">
    <source>
        <dbReference type="ARBA" id="ARBA00044502"/>
    </source>
</evidence>
<dbReference type="Gene3D" id="2.70.50.70">
    <property type="match status" value="1"/>
</dbReference>
<keyword evidence="4" id="KW-0479">Metal-binding</keyword>
<evidence type="ECO:0000313" key="17">
    <source>
        <dbReference type="EMBL" id="KZV78587.1"/>
    </source>
</evidence>
<dbReference type="PANTHER" id="PTHR33353">
    <property type="entry name" value="PUTATIVE (AFU_ORTHOLOGUE AFUA_1G12560)-RELATED"/>
    <property type="match status" value="1"/>
</dbReference>
<keyword evidence="12" id="KW-0624">Polysaccharide degradation</keyword>
<dbReference type="GO" id="GO:0046872">
    <property type="term" value="F:metal ion binding"/>
    <property type="evidence" value="ECO:0007669"/>
    <property type="project" value="UniProtKB-KW"/>
</dbReference>
<evidence type="ECO:0000256" key="12">
    <source>
        <dbReference type="ARBA" id="ARBA00023326"/>
    </source>
</evidence>
<comment type="cofactor">
    <cofactor evidence="1">
        <name>Cu(2+)</name>
        <dbReference type="ChEBI" id="CHEBI:29036"/>
    </cofactor>
</comment>
<sequence>WTVVRKTDNFQTRNPIQNVTSPNFTCYNGNGGSATAPSTYTIAAGANVTFQTDNNMYHIGVLNVYMAKAPTTAAAFDGKGQVWFKIFQISGVATSLSRVGLYAATFPIPKNVPSGEYLLRTEYIALCVAYYFGGAQFYIGCAQIAVTGGGNGTPSPLVSIPGVYTGNDDPDQPLNVMRARGPNPSPFTGLALRPMKGTVTPSSRSAREWTRTTTVSVTAAGRTFLHRRGAGCVGFPSSYERAFNDHAAYWALVRVNAHSQKLEIEVCIASTTALHRRPSDVSWKTRCNY</sequence>
<dbReference type="AlphaFoldDB" id="A0A166MZI9"/>
<comment type="subcellular location">
    <subcellularLocation>
        <location evidence="2">Secreted</location>
    </subcellularLocation>
</comment>
<comment type="catalytic activity">
    <reaction evidence="14">
        <text>[(1-&gt;4)-beta-D-glucosyl]n+m + reduced acceptor + O2 = 4-dehydro-beta-D-glucosyl-[(1-&gt;4)-beta-D-glucosyl]n-1 + [(1-&gt;4)-beta-D-glucosyl]m + acceptor + H2O.</text>
        <dbReference type="EC" id="1.14.99.56"/>
    </reaction>
</comment>
<evidence type="ECO:0000256" key="1">
    <source>
        <dbReference type="ARBA" id="ARBA00001973"/>
    </source>
</evidence>
<gene>
    <name evidence="17" type="ORF">EXIGLDRAFT_824366</name>
</gene>
<evidence type="ECO:0000256" key="3">
    <source>
        <dbReference type="ARBA" id="ARBA00022525"/>
    </source>
</evidence>
<keyword evidence="5" id="KW-0732">Signal</keyword>
<evidence type="ECO:0000256" key="2">
    <source>
        <dbReference type="ARBA" id="ARBA00004613"/>
    </source>
</evidence>
<evidence type="ECO:0000256" key="4">
    <source>
        <dbReference type="ARBA" id="ARBA00022723"/>
    </source>
</evidence>
<keyword evidence="10" id="KW-1015">Disulfide bond</keyword>
<evidence type="ECO:0000256" key="9">
    <source>
        <dbReference type="ARBA" id="ARBA00023033"/>
    </source>
</evidence>
<evidence type="ECO:0000256" key="10">
    <source>
        <dbReference type="ARBA" id="ARBA00023157"/>
    </source>
</evidence>
<evidence type="ECO:0000256" key="6">
    <source>
        <dbReference type="ARBA" id="ARBA00023001"/>
    </source>
</evidence>
<dbReference type="GO" id="GO:0005576">
    <property type="term" value="C:extracellular region"/>
    <property type="evidence" value="ECO:0007669"/>
    <property type="project" value="UniProtKB-SubCell"/>
</dbReference>
<dbReference type="GO" id="GO:0004497">
    <property type="term" value="F:monooxygenase activity"/>
    <property type="evidence" value="ECO:0007669"/>
    <property type="project" value="UniProtKB-KW"/>
</dbReference>
<evidence type="ECO:0000259" key="16">
    <source>
        <dbReference type="Pfam" id="PF03443"/>
    </source>
</evidence>
<evidence type="ECO:0000256" key="7">
    <source>
        <dbReference type="ARBA" id="ARBA00023002"/>
    </source>
</evidence>
<keyword evidence="7" id="KW-0560">Oxidoreductase</keyword>
<dbReference type="OrthoDB" id="3496539at2759"/>
<dbReference type="PANTHER" id="PTHR33353:SF10">
    <property type="entry name" value="ENDO-BETA-1,4-GLUCANASE D"/>
    <property type="match status" value="1"/>
</dbReference>
<keyword evidence="11" id="KW-0119">Carbohydrate metabolism</keyword>
<evidence type="ECO:0000256" key="5">
    <source>
        <dbReference type="ARBA" id="ARBA00022729"/>
    </source>
</evidence>
<evidence type="ECO:0000256" key="14">
    <source>
        <dbReference type="ARBA" id="ARBA00045077"/>
    </source>
</evidence>
<evidence type="ECO:0000256" key="8">
    <source>
        <dbReference type="ARBA" id="ARBA00023008"/>
    </source>
</evidence>
<organism evidence="17 18">
    <name type="scientific">Exidia glandulosa HHB12029</name>
    <dbReference type="NCBI Taxonomy" id="1314781"/>
    <lineage>
        <taxon>Eukaryota</taxon>
        <taxon>Fungi</taxon>
        <taxon>Dikarya</taxon>
        <taxon>Basidiomycota</taxon>
        <taxon>Agaricomycotina</taxon>
        <taxon>Agaricomycetes</taxon>
        <taxon>Auriculariales</taxon>
        <taxon>Exidiaceae</taxon>
        <taxon>Exidia</taxon>
    </lineage>
</organism>
<keyword evidence="8" id="KW-0186">Copper</keyword>
<dbReference type="CDD" id="cd21175">
    <property type="entry name" value="LPMO_AA9"/>
    <property type="match status" value="1"/>
</dbReference>
<keyword evidence="3" id="KW-0964">Secreted</keyword>
<dbReference type="Pfam" id="PF03443">
    <property type="entry name" value="AA9"/>
    <property type="match status" value="1"/>
</dbReference>
<evidence type="ECO:0000256" key="11">
    <source>
        <dbReference type="ARBA" id="ARBA00023277"/>
    </source>
</evidence>
<dbReference type="InParanoid" id="A0A166MZI9"/>
<dbReference type="EC" id="1.14.99.56" evidence="15"/>
<protein>
    <recommendedName>
        <fullName evidence="15">lytic cellulose monooxygenase (C4-dehydrogenating)</fullName>
        <ecNumber evidence="15">1.14.99.56</ecNumber>
    </recommendedName>
</protein>
<dbReference type="GO" id="GO:0030245">
    <property type="term" value="P:cellulose catabolic process"/>
    <property type="evidence" value="ECO:0007669"/>
    <property type="project" value="UniProtKB-KW"/>
</dbReference>
<feature type="non-terminal residue" evidence="17">
    <location>
        <position position="1"/>
    </location>
</feature>
<name>A0A166MZI9_EXIGL</name>
<dbReference type="Proteomes" id="UP000077266">
    <property type="component" value="Unassembled WGS sequence"/>
</dbReference>
<dbReference type="STRING" id="1314781.A0A166MZI9"/>
<dbReference type="InterPro" id="IPR049892">
    <property type="entry name" value="AA9"/>
</dbReference>
<dbReference type="EMBL" id="KV426831">
    <property type="protein sequence ID" value="KZV78587.1"/>
    <property type="molecule type" value="Genomic_DNA"/>
</dbReference>
<keyword evidence="6" id="KW-0136">Cellulose degradation</keyword>
<reference evidence="17 18" key="1">
    <citation type="journal article" date="2016" name="Mol. Biol. Evol.">
        <title>Comparative Genomics of Early-Diverging Mushroom-Forming Fungi Provides Insights into the Origins of Lignocellulose Decay Capabilities.</title>
        <authorList>
            <person name="Nagy L.G."/>
            <person name="Riley R."/>
            <person name="Tritt A."/>
            <person name="Adam C."/>
            <person name="Daum C."/>
            <person name="Floudas D."/>
            <person name="Sun H."/>
            <person name="Yadav J.S."/>
            <person name="Pangilinan J."/>
            <person name="Larsson K.H."/>
            <person name="Matsuura K."/>
            <person name="Barry K."/>
            <person name="Labutti K."/>
            <person name="Kuo R."/>
            <person name="Ohm R.A."/>
            <person name="Bhattacharya S.S."/>
            <person name="Shirouzu T."/>
            <person name="Yoshinaga Y."/>
            <person name="Martin F.M."/>
            <person name="Grigoriev I.V."/>
            <person name="Hibbett D.S."/>
        </authorList>
    </citation>
    <scope>NUCLEOTIDE SEQUENCE [LARGE SCALE GENOMIC DNA]</scope>
    <source>
        <strain evidence="17 18">HHB12029</strain>
    </source>
</reference>
<evidence type="ECO:0000313" key="18">
    <source>
        <dbReference type="Proteomes" id="UP000077266"/>
    </source>
</evidence>
<dbReference type="InterPro" id="IPR005103">
    <property type="entry name" value="AA9_LPMO"/>
</dbReference>
<keyword evidence="18" id="KW-1185">Reference proteome</keyword>